<dbReference type="KEGG" id="cqi:110720983"/>
<feature type="region of interest" description="Disordered" evidence="6">
    <location>
        <begin position="45"/>
        <end position="73"/>
    </location>
</feature>
<evidence type="ECO:0000256" key="6">
    <source>
        <dbReference type="SAM" id="MobiDB-lite"/>
    </source>
</evidence>
<comment type="subcellular location">
    <subcellularLocation>
        <location evidence="1">Membrane</location>
        <topology evidence="1">Multi-pass membrane protein</topology>
    </subcellularLocation>
</comment>
<dbReference type="InterPro" id="IPR019547">
    <property type="entry name" value="Lipid_desat"/>
</dbReference>
<name>A0A803LYB8_CHEQI</name>
<keyword evidence="9" id="KW-1185">Reference proteome</keyword>
<evidence type="ECO:0000259" key="7">
    <source>
        <dbReference type="Pfam" id="PF10520"/>
    </source>
</evidence>
<protein>
    <recommendedName>
        <fullName evidence="7">Lipid desaturase domain-containing protein</fullName>
    </recommendedName>
</protein>
<keyword evidence="5" id="KW-0472">Membrane</keyword>
<keyword evidence="4" id="KW-1133">Transmembrane helix</keyword>
<dbReference type="GO" id="GO:0006631">
    <property type="term" value="P:fatty acid metabolic process"/>
    <property type="evidence" value="ECO:0007669"/>
    <property type="project" value="UniProtKB-UniPathway"/>
</dbReference>
<dbReference type="RefSeq" id="XP_021755785.1">
    <property type="nucleotide sequence ID" value="XM_021900093.1"/>
</dbReference>
<dbReference type="AlphaFoldDB" id="A0A803LYB8"/>
<dbReference type="OrthoDB" id="5103at2759"/>
<reference evidence="8" key="2">
    <citation type="submission" date="2021-03" db="UniProtKB">
        <authorList>
            <consortium name="EnsemblPlants"/>
        </authorList>
    </citation>
    <scope>IDENTIFICATION</scope>
</reference>
<dbReference type="InterPro" id="IPR052864">
    <property type="entry name" value="Chloroplast_FAD_CarF"/>
</dbReference>
<comment type="similarity">
    <text evidence="2">Belongs to the fatty acid desaturase CarF family.</text>
</comment>
<accession>A0A803LYB8</accession>
<dbReference type="UniPathway" id="UPA00199"/>
<feature type="domain" description="Lipid desaturase" evidence="7">
    <location>
        <begin position="121"/>
        <end position="289"/>
    </location>
</feature>
<dbReference type="PANTHER" id="PTHR48140">
    <property type="entry name" value="FATTY ACID DESATURASE 4, CHLOROPLASTIC-RELATED"/>
    <property type="match status" value="1"/>
</dbReference>
<dbReference type="OMA" id="FQGHHRW"/>
<dbReference type="Pfam" id="PF10520">
    <property type="entry name" value="Lipid_desat"/>
    <property type="match status" value="1"/>
</dbReference>
<evidence type="ECO:0000256" key="2">
    <source>
        <dbReference type="ARBA" id="ARBA00007620"/>
    </source>
</evidence>
<organism evidence="8 9">
    <name type="scientific">Chenopodium quinoa</name>
    <name type="common">Quinoa</name>
    <dbReference type="NCBI Taxonomy" id="63459"/>
    <lineage>
        <taxon>Eukaryota</taxon>
        <taxon>Viridiplantae</taxon>
        <taxon>Streptophyta</taxon>
        <taxon>Embryophyta</taxon>
        <taxon>Tracheophyta</taxon>
        <taxon>Spermatophyta</taxon>
        <taxon>Magnoliopsida</taxon>
        <taxon>eudicotyledons</taxon>
        <taxon>Gunneridae</taxon>
        <taxon>Pentapetalae</taxon>
        <taxon>Caryophyllales</taxon>
        <taxon>Chenopodiaceae</taxon>
        <taxon>Chenopodioideae</taxon>
        <taxon>Atripliceae</taxon>
        <taxon>Chenopodium</taxon>
    </lineage>
</organism>
<evidence type="ECO:0000256" key="3">
    <source>
        <dbReference type="ARBA" id="ARBA00022692"/>
    </source>
</evidence>
<evidence type="ECO:0000256" key="1">
    <source>
        <dbReference type="ARBA" id="ARBA00004141"/>
    </source>
</evidence>
<dbReference type="Gramene" id="AUR62020469-RA">
    <property type="protein sequence ID" value="AUR62020469-RA:cds"/>
    <property type="gene ID" value="AUR62020469"/>
</dbReference>
<dbReference type="EnsemblPlants" id="AUR62020469-RA">
    <property type="protein sequence ID" value="AUR62020469-RA:cds"/>
    <property type="gene ID" value="AUR62020469"/>
</dbReference>
<proteinExistence type="inferred from homology"/>
<evidence type="ECO:0000256" key="5">
    <source>
        <dbReference type="ARBA" id="ARBA00023136"/>
    </source>
</evidence>
<evidence type="ECO:0000313" key="9">
    <source>
        <dbReference type="Proteomes" id="UP000596660"/>
    </source>
</evidence>
<reference evidence="8" key="1">
    <citation type="journal article" date="2017" name="Nature">
        <title>The genome of Chenopodium quinoa.</title>
        <authorList>
            <person name="Jarvis D.E."/>
            <person name="Ho Y.S."/>
            <person name="Lightfoot D.J."/>
            <person name="Schmoeckel S.M."/>
            <person name="Li B."/>
            <person name="Borm T.J.A."/>
            <person name="Ohyanagi H."/>
            <person name="Mineta K."/>
            <person name="Michell C.T."/>
            <person name="Saber N."/>
            <person name="Kharbatia N.M."/>
            <person name="Rupper R.R."/>
            <person name="Sharp A.R."/>
            <person name="Dally N."/>
            <person name="Boughton B.A."/>
            <person name="Woo Y.H."/>
            <person name="Gao G."/>
            <person name="Schijlen E.G.W.M."/>
            <person name="Guo X."/>
            <person name="Momin A.A."/>
            <person name="Negrao S."/>
            <person name="Al-Babili S."/>
            <person name="Gehring C."/>
            <person name="Roessner U."/>
            <person name="Jung C."/>
            <person name="Murphy K."/>
            <person name="Arold S.T."/>
            <person name="Gojobori T."/>
            <person name="van der Linden C.G."/>
            <person name="van Loo E.N."/>
            <person name="Jellen E.N."/>
            <person name="Maughan P.J."/>
            <person name="Tester M."/>
        </authorList>
    </citation>
    <scope>NUCLEOTIDE SEQUENCE [LARGE SCALE GENOMIC DNA]</scope>
    <source>
        <strain evidence="8">cv. PI 614886</strain>
    </source>
</reference>
<dbReference type="GO" id="GO:0016020">
    <property type="term" value="C:membrane"/>
    <property type="evidence" value="ECO:0007669"/>
    <property type="project" value="UniProtKB-SubCell"/>
</dbReference>
<evidence type="ECO:0000256" key="4">
    <source>
        <dbReference type="ARBA" id="ARBA00022989"/>
    </source>
</evidence>
<dbReference type="GeneID" id="110720983"/>
<gene>
    <name evidence="8" type="primary">LOC110720983</name>
</gene>
<evidence type="ECO:0000313" key="8">
    <source>
        <dbReference type="EnsemblPlants" id="AUR62020469-RA:cds"/>
    </source>
</evidence>
<sequence length="308" mass="34225">MSILPQQKNLFKSPYQHANKNYQIIHIIRTQVRCTATPVKPNLGPTRLVVKPSSTPPTPAQVPITPKGPRPDDPALKSTWGHRAWLASGCTTLLVSLAKCVAASTDSHIWAKPILSGLVGYILADLGSGVYHWGIDNYGDATTPLFGGQIDAFQGHHKWPWTITKRQFANNLHALARIITFTVLPINLVLNDPILLAFVGSFSGCIMFSQQFHAWSHSTKSKLPPIVVTLQDSGVLVSRLEHANHHRSPYNSNYCIVSGIWNKFLDENKILEALEMVIFFQLGVRPRSWSEPSLEWTEETSIPSSLPQ</sequence>
<keyword evidence="3" id="KW-0812">Transmembrane</keyword>
<dbReference type="PANTHER" id="PTHR48140:SF1">
    <property type="entry name" value="FATTY ACID DESATURASE 4, CHLOROPLASTIC-RELATED"/>
    <property type="match status" value="1"/>
</dbReference>
<dbReference type="Proteomes" id="UP000596660">
    <property type="component" value="Unplaced"/>
</dbReference>